<dbReference type="InterPro" id="IPR018303">
    <property type="entry name" value="ATPase_P-typ_P_site"/>
</dbReference>
<dbReference type="InterPro" id="IPR059000">
    <property type="entry name" value="ATPase_P-type_domA"/>
</dbReference>
<dbReference type="Gene3D" id="3.40.1110.10">
    <property type="entry name" value="Calcium-transporting ATPase, cytoplasmic domain N"/>
    <property type="match status" value="1"/>
</dbReference>
<dbReference type="PROSITE" id="PS50890">
    <property type="entry name" value="PUA"/>
    <property type="match status" value="1"/>
</dbReference>
<dbReference type="InterPro" id="IPR001757">
    <property type="entry name" value="P_typ_ATPase"/>
</dbReference>
<feature type="region of interest" description="Disordered" evidence="10">
    <location>
        <begin position="538"/>
        <end position="559"/>
    </location>
</feature>
<keyword evidence="4" id="KW-0547">Nucleotide-binding</keyword>
<feature type="compositionally biased region" description="Polar residues" evidence="10">
    <location>
        <begin position="15"/>
        <end position="24"/>
    </location>
</feature>
<feature type="transmembrane region" description="Helical" evidence="11">
    <location>
        <begin position="76"/>
        <end position="99"/>
    </location>
</feature>
<gene>
    <name evidence="13" type="ORF">DB88DRAFT_499860</name>
</gene>
<comment type="subcellular location">
    <subcellularLocation>
        <location evidence="1">Endomembrane system</location>
        <topology evidence="1">Multi-pass membrane protein</topology>
    </subcellularLocation>
</comment>
<dbReference type="SFLD" id="SFLDG00002">
    <property type="entry name" value="C1.7:_P-type_atpase_like"/>
    <property type="match status" value="1"/>
</dbReference>
<keyword evidence="8 11" id="KW-1133">Transmembrane helix</keyword>
<dbReference type="InterPro" id="IPR023214">
    <property type="entry name" value="HAD_sf"/>
</dbReference>
<comment type="caution">
    <text evidence="13">The sequence shown here is derived from an EMBL/GenBank/DDBJ whole genome shotgun (WGS) entry which is preliminary data.</text>
</comment>
<evidence type="ECO:0000256" key="5">
    <source>
        <dbReference type="ARBA" id="ARBA00022840"/>
    </source>
</evidence>
<dbReference type="SMART" id="SM00831">
    <property type="entry name" value="Cation_ATPase_N"/>
    <property type="match status" value="1"/>
</dbReference>
<protein>
    <recommendedName>
        <fullName evidence="12">Cation-transporting P-type ATPase N-terminal domain-containing protein</fullName>
    </recommendedName>
</protein>
<feature type="compositionally biased region" description="Basic and acidic residues" evidence="10">
    <location>
        <begin position="1"/>
        <end position="14"/>
    </location>
</feature>
<dbReference type="InterPro" id="IPR023298">
    <property type="entry name" value="ATPase_P-typ_TM_dom_sf"/>
</dbReference>
<dbReference type="PRINTS" id="PR00119">
    <property type="entry name" value="CATATPASE"/>
</dbReference>
<evidence type="ECO:0000256" key="1">
    <source>
        <dbReference type="ARBA" id="ARBA00004127"/>
    </source>
</evidence>
<evidence type="ECO:0000256" key="10">
    <source>
        <dbReference type="SAM" id="MobiDB-lite"/>
    </source>
</evidence>
<feature type="transmembrane region" description="Helical" evidence="11">
    <location>
        <begin position="836"/>
        <end position="857"/>
    </location>
</feature>
<dbReference type="InterPro" id="IPR036412">
    <property type="entry name" value="HAD-like_sf"/>
</dbReference>
<dbReference type="InterPro" id="IPR004014">
    <property type="entry name" value="ATPase_P-typ_cation-transptr_N"/>
</dbReference>
<organism evidence="13 14">
    <name type="scientific">Papiliotrema laurentii</name>
    <name type="common">Cryptococcus laurentii</name>
    <dbReference type="NCBI Taxonomy" id="5418"/>
    <lineage>
        <taxon>Eukaryota</taxon>
        <taxon>Fungi</taxon>
        <taxon>Dikarya</taxon>
        <taxon>Basidiomycota</taxon>
        <taxon>Agaricomycotina</taxon>
        <taxon>Tremellomycetes</taxon>
        <taxon>Tremellales</taxon>
        <taxon>Rhynchogastremaceae</taxon>
        <taxon>Papiliotrema</taxon>
    </lineage>
</organism>
<keyword evidence="5" id="KW-0067">ATP-binding</keyword>
<dbReference type="GO" id="GO:0005524">
    <property type="term" value="F:ATP binding"/>
    <property type="evidence" value="ECO:0007669"/>
    <property type="project" value="UniProtKB-KW"/>
</dbReference>
<evidence type="ECO:0000256" key="2">
    <source>
        <dbReference type="ARBA" id="ARBA00022553"/>
    </source>
</evidence>
<feature type="transmembrane region" description="Helical" evidence="11">
    <location>
        <begin position="998"/>
        <end position="1019"/>
    </location>
</feature>
<evidence type="ECO:0000256" key="4">
    <source>
        <dbReference type="ARBA" id="ARBA00022741"/>
    </source>
</evidence>
<dbReference type="FunFam" id="2.70.150.10:FF:000160">
    <property type="entry name" value="Sarcoplasmic/endoplasmic reticulum calcium ATPase 1"/>
    <property type="match status" value="1"/>
</dbReference>
<dbReference type="InterPro" id="IPR023299">
    <property type="entry name" value="ATPase_P-typ_cyto_dom_N"/>
</dbReference>
<evidence type="ECO:0000313" key="14">
    <source>
        <dbReference type="Proteomes" id="UP001182556"/>
    </source>
</evidence>
<dbReference type="SUPFAM" id="SSF81653">
    <property type="entry name" value="Calcium ATPase, transduction domain A"/>
    <property type="match status" value="1"/>
</dbReference>
<dbReference type="SUPFAM" id="SSF56784">
    <property type="entry name" value="HAD-like"/>
    <property type="match status" value="1"/>
</dbReference>
<evidence type="ECO:0000256" key="11">
    <source>
        <dbReference type="SAM" id="Phobius"/>
    </source>
</evidence>
<accession>A0AAD9FPY2</accession>
<dbReference type="GO" id="GO:0012505">
    <property type="term" value="C:endomembrane system"/>
    <property type="evidence" value="ECO:0007669"/>
    <property type="project" value="UniProtKB-SubCell"/>
</dbReference>
<dbReference type="SFLD" id="SFLDF00027">
    <property type="entry name" value="p-type_atpase"/>
    <property type="match status" value="1"/>
</dbReference>
<dbReference type="Pfam" id="PF00122">
    <property type="entry name" value="E1-E2_ATPase"/>
    <property type="match status" value="1"/>
</dbReference>
<feature type="region of interest" description="Disordered" evidence="10">
    <location>
        <begin position="1"/>
        <end position="34"/>
    </location>
</feature>
<keyword evidence="9 11" id="KW-0472">Membrane</keyword>
<evidence type="ECO:0000259" key="12">
    <source>
        <dbReference type="SMART" id="SM00831"/>
    </source>
</evidence>
<dbReference type="Pfam" id="PF08282">
    <property type="entry name" value="Hydrolase_3"/>
    <property type="match status" value="1"/>
</dbReference>
<feature type="transmembrane region" description="Helical" evidence="11">
    <location>
        <begin position="960"/>
        <end position="978"/>
    </location>
</feature>
<dbReference type="AlphaFoldDB" id="A0AAD9FPY2"/>
<keyword evidence="14" id="KW-1185">Reference proteome</keyword>
<dbReference type="InterPro" id="IPR044492">
    <property type="entry name" value="P_typ_ATPase_HD_dom"/>
</dbReference>
<evidence type="ECO:0000256" key="6">
    <source>
        <dbReference type="ARBA" id="ARBA00022842"/>
    </source>
</evidence>
<evidence type="ECO:0000256" key="7">
    <source>
        <dbReference type="ARBA" id="ARBA00022967"/>
    </source>
</evidence>
<dbReference type="GO" id="GO:0016887">
    <property type="term" value="F:ATP hydrolysis activity"/>
    <property type="evidence" value="ECO:0007669"/>
    <property type="project" value="InterPro"/>
</dbReference>
<feature type="transmembrane region" description="Helical" evidence="11">
    <location>
        <begin position="1031"/>
        <end position="1050"/>
    </location>
</feature>
<evidence type="ECO:0000313" key="13">
    <source>
        <dbReference type="EMBL" id="KAK1921162.1"/>
    </source>
</evidence>
<feature type="transmembrane region" description="Helical" evidence="11">
    <location>
        <begin position="105"/>
        <end position="125"/>
    </location>
</feature>
<dbReference type="Pfam" id="PF00690">
    <property type="entry name" value="Cation_ATPase_N"/>
    <property type="match status" value="1"/>
</dbReference>
<dbReference type="SUPFAM" id="SSF81660">
    <property type="entry name" value="Metal cation-transporting ATPase, ATP-binding domain N"/>
    <property type="match status" value="1"/>
</dbReference>
<keyword evidence="2" id="KW-0597">Phosphoprotein</keyword>
<dbReference type="Pfam" id="PF00689">
    <property type="entry name" value="Cation_ATPase_C"/>
    <property type="match status" value="1"/>
</dbReference>
<reference evidence="13" key="1">
    <citation type="submission" date="2023-02" db="EMBL/GenBank/DDBJ databases">
        <title>Identification and recombinant expression of a fungal hydrolase from Papiliotrema laurentii that hydrolyzes apple cutin and clears colloidal polyester polyurethane.</title>
        <authorList>
            <consortium name="DOE Joint Genome Institute"/>
            <person name="Roman V.A."/>
            <person name="Bojanowski C."/>
            <person name="Crable B.R."/>
            <person name="Wagner D.N."/>
            <person name="Hung C.S."/>
            <person name="Nadeau L.J."/>
            <person name="Schratz L."/>
            <person name="Haridas S."/>
            <person name="Pangilinan J."/>
            <person name="Lipzen A."/>
            <person name="Na H."/>
            <person name="Yan M."/>
            <person name="Ng V."/>
            <person name="Grigoriev I.V."/>
            <person name="Spatafora J.W."/>
            <person name="Barlow D."/>
            <person name="Biffinger J."/>
            <person name="Kelley-Loughnane N."/>
            <person name="Varaljay V.A."/>
            <person name="Crookes-Goodson W.J."/>
        </authorList>
    </citation>
    <scope>NUCLEOTIDE SEQUENCE</scope>
    <source>
        <strain evidence="13">5307AH</strain>
    </source>
</reference>
<feature type="compositionally biased region" description="Polar residues" evidence="10">
    <location>
        <begin position="409"/>
        <end position="422"/>
    </location>
</feature>
<dbReference type="Proteomes" id="UP001182556">
    <property type="component" value="Unassembled WGS sequence"/>
</dbReference>
<dbReference type="InterPro" id="IPR008250">
    <property type="entry name" value="ATPase_P-typ_transduc_dom_A_sf"/>
</dbReference>
<feature type="transmembrane region" description="Helical" evidence="11">
    <location>
        <begin position="869"/>
        <end position="890"/>
    </location>
</feature>
<dbReference type="SUPFAM" id="SSF81665">
    <property type="entry name" value="Calcium ATPase, transmembrane domain M"/>
    <property type="match status" value="1"/>
</dbReference>
<sequence length="1085" mass="117849">MAEKPSHNNEKNITRAETGNTAHSQALPFTPHTAPSSKVVEALHADPRIGLSESEVKQRIEVHGLNRLKPPKRPSVWAIILRQIGNAMTLVLIAAMAVSFGTMDWISGGVIAALVILNVSVGAYTEWQAEKTVASLESVGAPQATVIRHADGSNEPVTKVIPVEEVVPGDTILLRNGDIVPADGRILDGHIANLECDEAFLTGESLPVAKQVEPIEEEDCPVGDRVCLVFSGSQVTKGRARAVVFSTGMSTEIGKIAKALESKAAKTDKGFKAFWWKTKVLLGVADTTPLQIKLNKLAYFLLGAAIIIAIIVVASTGFQNIPLSVATYAVAAAVSILPASLIAVVSLTLARASTDLARRNALVRRMDAIEALAGVENVCSDKTGTLTVGRMVVRKFWVPAEDSRPGETAPTNTSSGQAYSFETGSDPFYPRGEIVADAEPIRQPAVLDLNNKRQAKRQDSDDSLDEEERAVSHENLEGNLREMALCAALCNQATLTRPPEGEGQWEANGDPTEIALQVAAHKLGRGKPFLTHHRHHHLQRIQSTRSTHSRPPVAGTGGHYEQLVEHPFDSTVKRMGIAFTFHPDEHAEQPEEAHIVCYLKGAVERVLERCDKIGDQEMTEERKADVIAKMDALAAQGLRVLGLCGKRAPISEVDTIKTMPRDDFEQGFSFLGLAGIFDPPRKESAGAVADCLRAGITPRMLTGDHPATATAIALSIGIIDKSYSKDMVMTGQQFDALSNDQVDQLPELPLVVARCAPETKVRMVDAIHRRNQSTVMTGDGVNDAPSLKRADVGVGMGTGSDVAKQSANLVLADDNFATICRAIRKGRSVFKNLAKFLLYLLSGNLAEIVVLMIGLAFKDENGQAVFPLSPVAALWINTLAAGPPALALGLEPTATDAMDLPPESFHRIFTLEFYVDLIFYGFLMGALALVNFVIVLWGYFPGDLGVLCNEQDSEICSPVYQARSTCYATLVIILMIHALECKHFSKGILQVNLLDNKVLLWCAVVLMLTTFPIVYIPVINNKVFKIGGLKWEWGIVFGMIIVYLASTEAWKWGKRVYQRRHYHAAAKREPTDKTLRMEATIAPDV</sequence>
<evidence type="ECO:0000256" key="8">
    <source>
        <dbReference type="ARBA" id="ARBA00022989"/>
    </source>
</evidence>
<dbReference type="Gene3D" id="1.20.1110.10">
    <property type="entry name" value="Calcium-transporting ATPase, transmembrane domain"/>
    <property type="match status" value="1"/>
</dbReference>
<feature type="transmembrane region" description="Helical" evidence="11">
    <location>
        <begin position="325"/>
        <end position="350"/>
    </location>
</feature>
<keyword evidence="7" id="KW-1278">Translocase</keyword>
<feature type="region of interest" description="Disordered" evidence="10">
    <location>
        <begin position="402"/>
        <end position="422"/>
    </location>
</feature>
<dbReference type="Gene3D" id="3.40.50.1000">
    <property type="entry name" value="HAD superfamily/HAD-like"/>
    <property type="match status" value="1"/>
</dbReference>
<feature type="transmembrane region" description="Helical" evidence="11">
    <location>
        <begin position="297"/>
        <end position="319"/>
    </location>
</feature>
<keyword evidence="6" id="KW-0460">Magnesium</keyword>
<keyword evidence="3 11" id="KW-0812">Transmembrane</keyword>
<dbReference type="PROSITE" id="PS00154">
    <property type="entry name" value="ATPASE_E1_E2"/>
    <property type="match status" value="1"/>
</dbReference>
<dbReference type="PRINTS" id="PR00120">
    <property type="entry name" value="HATPASE"/>
</dbReference>
<dbReference type="NCBIfam" id="TIGR01494">
    <property type="entry name" value="ATPase_P-type"/>
    <property type="match status" value="2"/>
</dbReference>
<feature type="domain" description="Cation-transporting P-type ATPase N-terminal" evidence="12">
    <location>
        <begin position="30"/>
        <end position="104"/>
    </location>
</feature>
<proteinExistence type="predicted"/>
<dbReference type="SFLD" id="SFLDS00003">
    <property type="entry name" value="Haloacid_Dehalogenase"/>
    <property type="match status" value="1"/>
</dbReference>
<dbReference type="EMBL" id="JAODAN010000011">
    <property type="protein sequence ID" value="KAK1921162.1"/>
    <property type="molecule type" value="Genomic_DNA"/>
</dbReference>
<feature type="transmembrane region" description="Helical" evidence="11">
    <location>
        <begin position="917"/>
        <end position="940"/>
    </location>
</feature>
<dbReference type="PANTHER" id="PTHR42861">
    <property type="entry name" value="CALCIUM-TRANSPORTING ATPASE"/>
    <property type="match status" value="1"/>
</dbReference>
<feature type="region of interest" description="Disordered" evidence="10">
    <location>
        <begin position="445"/>
        <end position="471"/>
    </location>
</feature>
<evidence type="ECO:0000256" key="9">
    <source>
        <dbReference type="ARBA" id="ARBA00023136"/>
    </source>
</evidence>
<dbReference type="Gene3D" id="2.70.150.10">
    <property type="entry name" value="Calcium-transporting ATPase, cytoplasmic transduction domain A"/>
    <property type="match status" value="1"/>
</dbReference>
<name>A0AAD9FPY2_PAPLA</name>
<dbReference type="InterPro" id="IPR006068">
    <property type="entry name" value="ATPase_P-typ_cation-transptr_C"/>
</dbReference>
<evidence type="ECO:0000256" key="3">
    <source>
        <dbReference type="ARBA" id="ARBA00022692"/>
    </source>
</evidence>
<dbReference type="GO" id="GO:0030001">
    <property type="term" value="P:metal ion transport"/>
    <property type="evidence" value="ECO:0007669"/>
    <property type="project" value="UniProtKB-ARBA"/>
</dbReference>
<dbReference type="GO" id="GO:0016020">
    <property type="term" value="C:membrane"/>
    <property type="evidence" value="ECO:0007669"/>
    <property type="project" value="InterPro"/>
</dbReference>
<dbReference type="Pfam" id="PF13246">
    <property type="entry name" value="Cation_ATPase"/>
    <property type="match status" value="1"/>
</dbReference>